<dbReference type="SUPFAM" id="SSF47413">
    <property type="entry name" value="lambda repressor-like DNA-binding domains"/>
    <property type="match status" value="1"/>
</dbReference>
<feature type="domain" description="HTH cro/C1-type" evidence="1">
    <location>
        <begin position="30"/>
        <end position="68"/>
    </location>
</feature>
<proteinExistence type="predicted"/>
<reference evidence="2 3" key="1">
    <citation type="submission" date="2017-08" db="EMBL/GenBank/DDBJ databases">
        <authorList>
            <person name="de Groot N.N."/>
        </authorList>
    </citation>
    <scope>NUCLEOTIDE SEQUENCE [LARGE SCALE GENOMIC DNA]</scope>
    <source>
        <strain evidence="2 3">DSM 9787</strain>
    </source>
</reference>
<organism evidence="2 3">
    <name type="scientific">Pseudobutyrivibrio ruminis DSM 9787</name>
    <dbReference type="NCBI Taxonomy" id="1123011"/>
    <lineage>
        <taxon>Bacteria</taxon>
        <taxon>Bacillati</taxon>
        <taxon>Bacillota</taxon>
        <taxon>Clostridia</taxon>
        <taxon>Lachnospirales</taxon>
        <taxon>Lachnospiraceae</taxon>
        <taxon>Pseudobutyrivibrio</taxon>
    </lineage>
</organism>
<protein>
    <submittedName>
        <fullName evidence="2">Transcriptional regulator, contains XRE-family HTH domain</fullName>
    </submittedName>
</protein>
<dbReference type="RefSeq" id="WP_097075769.1">
    <property type="nucleotide sequence ID" value="NZ_OBMR01000003.1"/>
</dbReference>
<dbReference type="InterPro" id="IPR010982">
    <property type="entry name" value="Lambda_DNA-bd_dom_sf"/>
</dbReference>
<dbReference type="PROSITE" id="PS50943">
    <property type="entry name" value="HTH_CROC1"/>
    <property type="match status" value="1"/>
</dbReference>
<dbReference type="Gene3D" id="1.10.260.40">
    <property type="entry name" value="lambda repressor-like DNA-binding domains"/>
    <property type="match status" value="1"/>
</dbReference>
<accession>A0A285RR58</accession>
<evidence type="ECO:0000259" key="1">
    <source>
        <dbReference type="PROSITE" id="PS50943"/>
    </source>
</evidence>
<evidence type="ECO:0000313" key="2">
    <source>
        <dbReference type="EMBL" id="SOB96596.1"/>
    </source>
</evidence>
<dbReference type="Pfam" id="PF13443">
    <property type="entry name" value="HTH_26"/>
    <property type="match status" value="1"/>
</dbReference>
<dbReference type="AlphaFoldDB" id="A0A285RR58"/>
<dbReference type="GO" id="GO:0003677">
    <property type="term" value="F:DNA binding"/>
    <property type="evidence" value="ECO:0007669"/>
    <property type="project" value="InterPro"/>
</dbReference>
<gene>
    <name evidence="2" type="ORF">SAMN02910411_1127</name>
</gene>
<dbReference type="Proteomes" id="UP000219563">
    <property type="component" value="Unassembled WGS sequence"/>
</dbReference>
<dbReference type="EMBL" id="OBMR01000003">
    <property type="protein sequence ID" value="SOB96596.1"/>
    <property type="molecule type" value="Genomic_DNA"/>
</dbReference>
<evidence type="ECO:0000313" key="3">
    <source>
        <dbReference type="Proteomes" id="UP000219563"/>
    </source>
</evidence>
<name>A0A285RR58_9FIRM</name>
<dbReference type="CDD" id="cd00093">
    <property type="entry name" value="HTH_XRE"/>
    <property type="match status" value="1"/>
</dbReference>
<dbReference type="InterPro" id="IPR001387">
    <property type="entry name" value="Cro/C1-type_HTH"/>
</dbReference>
<sequence>MDTLMTGKDFIARLDELLNERCMSDSDIHKKVKLSSGTISKMRSNGSDPTFRTIQLVCIALGVSLSEFFDTNKKPQNGDYFSEYELELVALSRKANLEQKGRLRAYAEGLVGN</sequence>